<organism evidence="3 4">
    <name type="scientific">Acholeplasma brassicae</name>
    <dbReference type="NCBI Taxonomy" id="61635"/>
    <lineage>
        <taxon>Bacteria</taxon>
        <taxon>Bacillati</taxon>
        <taxon>Mycoplasmatota</taxon>
        <taxon>Mollicutes</taxon>
        <taxon>Acholeplasmatales</taxon>
        <taxon>Acholeplasmataceae</taxon>
        <taxon>Acholeplasma</taxon>
    </lineage>
</organism>
<feature type="domain" description="Pesticidal crystal protein Cry22Aa Ig-like" evidence="2">
    <location>
        <begin position="32"/>
        <end position="103"/>
    </location>
</feature>
<dbReference type="Pfam" id="PF13416">
    <property type="entry name" value="SBP_bac_8"/>
    <property type="match status" value="1"/>
</dbReference>
<keyword evidence="4" id="KW-1185">Reference proteome</keyword>
<dbReference type="Pfam" id="PF16403">
    <property type="entry name" value="Bact_surface_Ig-like"/>
    <property type="match status" value="1"/>
</dbReference>
<dbReference type="PANTHER" id="PTHR43649:SF17">
    <property type="entry name" value="ABC TRANSPORTER SOLUTE BINDING PROTEIN-SUGAR TRANSPORT"/>
    <property type="match status" value="1"/>
</dbReference>
<dbReference type="SUPFAM" id="SSF53850">
    <property type="entry name" value="Periplasmic binding protein-like II"/>
    <property type="match status" value="1"/>
</dbReference>
<evidence type="ECO:0000313" key="4">
    <source>
        <dbReference type="Proteomes" id="UP000032737"/>
    </source>
</evidence>
<dbReference type="KEGG" id="abra:BN85303850"/>
<accession>U4KMP3</accession>
<sequence length="520" mass="56680">MKKVFLVLLLTVSLVSLAACGGDKKPAAASAKIEGATNVTITVGDTFDPKAGVTATDSGDKDITADIKITGSVNTNTPAKYELVYSVTGSDGKKVEVKRTVTVTGTAVTAQKITIMHGAPYEIDPFHETYSGKNAKERQDIQKAVEAKYNVDIDYIAYPANAPWGPDRVQAIINASISGKPLADIYWSTSDWIQQLAKAEAIAPIDNYLDTTGSRIHSSYREIGSFQGQTYGFSEGNLTVDVGLYFNAALVKSLGVANPSQLFLDGEWTWSRFEQWATQVQTLMNAQGDGSYALGGQLSAYAESMIPLNGGSLINATTKRVAFAQNPALQTYDFLHNLYTKGVFEQTPAYDAGSPEWQAGKVVMHPGSLWFVTADNRWGGLPFELGFVPYPKADAFEGEYASPVSGVALFHVASGMTAEREALVFEVFNELQLWRTEAELKEEFELSLMTKFDDPLYVSAYLEIYDKTYLELINAVGIGAYGESGWRRNINVAIKEGNARTVVDSIKQAYDNALNTYLNS</sequence>
<dbReference type="HOGENOM" id="CLU_523411_0_0_14"/>
<reference evidence="3 4" key="1">
    <citation type="journal article" date="2013" name="J. Mol. Microbiol. Biotechnol.">
        <title>Analysis of the Complete Genomes of Acholeplasma brassicae , A. palmae and A. laidlawii and Their Comparison to the Obligate Parasites from ' Candidatus Phytoplasma'.</title>
        <authorList>
            <person name="Kube M."/>
            <person name="Siewert C."/>
            <person name="Migdoll A.M."/>
            <person name="Duduk B."/>
            <person name="Holz S."/>
            <person name="Rabus R."/>
            <person name="Seemuller E."/>
            <person name="Mitrovic J."/>
            <person name="Muller I."/>
            <person name="Buttner C."/>
            <person name="Reinhardt R."/>
        </authorList>
    </citation>
    <scope>NUCLEOTIDE SEQUENCE [LARGE SCALE GENOMIC DNA]</scope>
    <source>
        <strain evidence="4">0502</strain>
    </source>
</reference>
<dbReference type="InterPro" id="IPR006059">
    <property type="entry name" value="SBP"/>
</dbReference>
<dbReference type="AlphaFoldDB" id="U4KMP3"/>
<dbReference type="Gene3D" id="2.60.40.10">
    <property type="entry name" value="Immunoglobulins"/>
    <property type="match status" value="1"/>
</dbReference>
<gene>
    <name evidence="3" type="ORF">BN85303850</name>
</gene>
<evidence type="ECO:0000259" key="2">
    <source>
        <dbReference type="Pfam" id="PF16403"/>
    </source>
</evidence>
<dbReference type="PANTHER" id="PTHR43649">
    <property type="entry name" value="ARABINOSE-BINDING PROTEIN-RELATED"/>
    <property type="match status" value="1"/>
</dbReference>
<protein>
    <submittedName>
        <fullName evidence="3">ABC-like transport system, substrate binding protein</fullName>
    </submittedName>
</protein>
<feature type="chain" id="PRO_5004650625" evidence="1">
    <location>
        <begin position="19"/>
        <end position="520"/>
    </location>
</feature>
<evidence type="ECO:0000256" key="1">
    <source>
        <dbReference type="SAM" id="SignalP"/>
    </source>
</evidence>
<feature type="signal peptide" evidence="1">
    <location>
        <begin position="1"/>
        <end position="18"/>
    </location>
</feature>
<dbReference type="EMBL" id="FO681348">
    <property type="protein sequence ID" value="CCV65406.1"/>
    <property type="molecule type" value="Genomic_DNA"/>
</dbReference>
<name>U4KMP3_9MOLU</name>
<dbReference type="InterPro" id="IPR032179">
    <property type="entry name" value="Cry22Aa_Ig-like"/>
</dbReference>
<dbReference type="PROSITE" id="PS51257">
    <property type="entry name" value="PROKAR_LIPOPROTEIN"/>
    <property type="match status" value="1"/>
</dbReference>
<dbReference type="STRING" id="61635.BN85303850"/>
<dbReference type="Proteomes" id="UP000032737">
    <property type="component" value="Chromosome"/>
</dbReference>
<keyword evidence="1" id="KW-0732">Signal</keyword>
<evidence type="ECO:0000313" key="3">
    <source>
        <dbReference type="EMBL" id="CCV65406.1"/>
    </source>
</evidence>
<dbReference type="Gene3D" id="3.40.190.10">
    <property type="entry name" value="Periplasmic binding protein-like II"/>
    <property type="match status" value="1"/>
</dbReference>
<proteinExistence type="predicted"/>
<dbReference type="InterPro" id="IPR050490">
    <property type="entry name" value="Bact_solute-bd_prot1"/>
</dbReference>
<dbReference type="RefSeq" id="WP_030004267.1">
    <property type="nucleotide sequence ID" value="NC_022549.1"/>
</dbReference>
<dbReference type="OrthoDB" id="383937at2"/>
<dbReference type="InterPro" id="IPR013783">
    <property type="entry name" value="Ig-like_fold"/>
</dbReference>